<dbReference type="AlphaFoldDB" id="A0A382Y7L1"/>
<name>A0A382Y7L1_9ZZZZ</name>
<reference evidence="1" key="1">
    <citation type="submission" date="2018-05" db="EMBL/GenBank/DDBJ databases">
        <authorList>
            <person name="Lanie J.A."/>
            <person name="Ng W.-L."/>
            <person name="Kazmierczak K.M."/>
            <person name="Andrzejewski T.M."/>
            <person name="Davidsen T.M."/>
            <person name="Wayne K.J."/>
            <person name="Tettelin H."/>
            <person name="Glass J.I."/>
            <person name="Rusch D."/>
            <person name="Podicherti R."/>
            <person name="Tsui H.-C.T."/>
            <person name="Winkler M.E."/>
        </authorList>
    </citation>
    <scope>NUCLEOTIDE SEQUENCE</scope>
</reference>
<evidence type="ECO:0000313" key="1">
    <source>
        <dbReference type="EMBL" id="SVD79120.1"/>
    </source>
</evidence>
<organism evidence="1">
    <name type="scientific">marine metagenome</name>
    <dbReference type="NCBI Taxonomy" id="408172"/>
    <lineage>
        <taxon>unclassified sequences</taxon>
        <taxon>metagenomes</taxon>
        <taxon>ecological metagenomes</taxon>
    </lineage>
</organism>
<feature type="non-terminal residue" evidence="1">
    <location>
        <position position="248"/>
    </location>
</feature>
<sequence length="248" mass="27630">MLRIITLVALFLVISFQEQVQAETTTGIVYLQTTSTSQNISYTHLLNTSDENQQFLGTLFRSDGFQIGEQDQPLHVDEVPPKGRLVISSEDIETAFRIDPWSGPAMLEVKGTGTFELMTKLTSPSGLVSNTNCVRQERVHNIGGFDQTDMTYIRFINIGDTPIKNIRGSLYDDDGNVVGATNLILIAELPAKAHVWRNRNQLSSTIGDTWNGTASLEIISPDSNLRLLNLNYINSETFFNFSCYETGQ</sequence>
<accession>A0A382Y7L1</accession>
<dbReference type="EMBL" id="UINC01173492">
    <property type="protein sequence ID" value="SVD79120.1"/>
    <property type="molecule type" value="Genomic_DNA"/>
</dbReference>
<protein>
    <submittedName>
        <fullName evidence="1">Uncharacterized protein</fullName>
    </submittedName>
</protein>
<proteinExistence type="predicted"/>
<gene>
    <name evidence="1" type="ORF">METZ01_LOCUS431974</name>
</gene>